<sequence>MDRPKPRWIPAPLWPWLTKRWVKALLVLAVFALLGGIFMLTSDRKDAAFWAGYADGQRWVDAGGYQAHEESITTYCGGQAANKTPSYRRGCIDGAHNAMDDLKPLR</sequence>
<keyword evidence="1" id="KW-0472">Membrane</keyword>
<accession>A0A1Y5PFV3</accession>
<evidence type="ECO:0000256" key="1">
    <source>
        <dbReference type="SAM" id="Phobius"/>
    </source>
</evidence>
<organism evidence="2">
    <name type="scientific">uncultured Mycobacterium sp</name>
    <dbReference type="NCBI Taxonomy" id="171292"/>
    <lineage>
        <taxon>Bacteria</taxon>
        <taxon>Bacillati</taxon>
        <taxon>Actinomycetota</taxon>
        <taxon>Actinomycetes</taxon>
        <taxon>Mycobacteriales</taxon>
        <taxon>Mycobacteriaceae</taxon>
        <taxon>Mycobacterium</taxon>
        <taxon>environmental samples</taxon>
    </lineage>
</organism>
<keyword evidence="1" id="KW-0812">Transmembrane</keyword>
<protein>
    <submittedName>
        <fullName evidence="2">Uncharacterized protein</fullName>
    </submittedName>
</protein>
<name>A0A1Y5PFV3_9MYCO</name>
<feature type="transmembrane region" description="Helical" evidence="1">
    <location>
        <begin position="20"/>
        <end position="40"/>
    </location>
</feature>
<evidence type="ECO:0000313" key="2">
    <source>
        <dbReference type="EMBL" id="SBS76340.1"/>
    </source>
</evidence>
<dbReference type="AlphaFoldDB" id="A0A1Y5PFV3"/>
<gene>
    <name evidence="2" type="ORF">MHPYR_310004</name>
</gene>
<keyword evidence="1" id="KW-1133">Transmembrane helix</keyword>
<reference evidence="2" key="1">
    <citation type="submission" date="2016-03" db="EMBL/GenBank/DDBJ databases">
        <authorList>
            <person name="Ploux O."/>
        </authorList>
    </citation>
    <scope>NUCLEOTIDE SEQUENCE</scope>
    <source>
        <strain evidence="2">UC10</strain>
    </source>
</reference>
<dbReference type="EMBL" id="FLQS01000025">
    <property type="protein sequence ID" value="SBS76340.1"/>
    <property type="molecule type" value="Genomic_DNA"/>
</dbReference>
<proteinExistence type="predicted"/>